<comment type="caution">
    <text evidence="1">The sequence shown here is derived from an EMBL/GenBank/DDBJ whole genome shotgun (WGS) entry which is preliminary data.</text>
</comment>
<keyword evidence="2" id="KW-1185">Reference proteome</keyword>
<protein>
    <submittedName>
        <fullName evidence="1">Uncharacterized protein</fullName>
    </submittedName>
</protein>
<accession>A0A162LN69</accession>
<evidence type="ECO:0000313" key="1">
    <source>
        <dbReference type="EMBL" id="OAA73144.1"/>
    </source>
</evidence>
<evidence type="ECO:0000313" key="2">
    <source>
        <dbReference type="Proteomes" id="UP000076744"/>
    </source>
</evidence>
<dbReference type="GeneID" id="30016337"/>
<dbReference type="RefSeq" id="XP_018708102.1">
    <property type="nucleotide sequence ID" value="XM_018843652.1"/>
</dbReference>
<reference evidence="1 2" key="1">
    <citation type="journal article" date="2016" name="Genome Biol. Evol.">
        <title>Divergent and convergent evolution of fungal pathogenicity.</title>
        <authorList>
            <person name="Shang Y."/>
            <person name="Xiao G."/>
            <person name="Zheng P."/>
            <person name="Cen K."/>
            <person name="Zhan S."/>
            <person name="Wang C."/>
        </authorList>
    </citation>
    <scope>NUCLEOTIDE SEQUENCE [LARGE SCALE GENOMIC DNA]</scope>
    <source>
        <strain evidence="1 2">ARSEF 2679</strain>
    </source>
</reference>
<sequence>MFDAVGLSIDDDTNIDFSDKEADERISAKLIGFADLLIDNFFLPRINEANASAIPRIPLSDPTRPVQ</sequence>
<dbReference type="OrthoDB" id="2104739at2759"/>
<dbReference type="Proteomes" id="UP000076744">
    <property type="component" value="Unassembled WGS sequence"/>
</dbReference>
<dbReference type="EMBL" id="AZHB01000001">
    <property type="protein sequence ID" value="OAA73144.1"/>
    <property type="molecule type" value="Genomic_DNA"/>
</dbReference>
<name>A0A162LN69_CORFA</name>
<dbReference type="AlphaFoldDB" id="A0A162LN69"/>
<proteinExistence type="predicted"/>
<organism evidence="1 2">
    <name type="scientific">Cordyceps fumosorosea (strain ARSEF 2679)</name>
    <name type="common">Isaria fumosorosea</name>
    <dbReference type="NCBI Taxonomy" id="1081104"/>
    <lineage>
        <taxon>Eukaryota</taxon>
        <taxon>Fungi</taxon>
        <taxon>Dikarya</taxon>
        <taxon>Ascomycota</taxon>
        <taxon>Pezizomycotina</taxon>
        <taxon>Sordariomycetes</taxon>
        <taxon>Hypocreomycetidae</taxon>
        <taxon>Hypocreales</taxon>
        <taxon>Cordycipitaceae</taxon>
        <taxon>Cordyceps</taxon>
    </lineage>
</organism>
<gene>
    <name evidence="1" type="ORF">ISF_00045</name>
</gene>